<keyword evidence="2" id="KW-1185">Reference proteome</keyword>
<organism evidence="1 2">
    <name type="scientific">Phocaeicola salanitronis (strain DSM 18170 / JCM 13657 / CCUG 60908 / BL78)</name>
    <name type="common">Bacteroides salanitronis</name>
    <dbReference type="NCBI Taxonomy" id="667015"/>
    <lineage>
        <taxon>Bacteria</taxon>
        <taxon>Pseudomonadati</taxon>
        <taxon>Bacteroidota</taxon>
        <taxon>Bacteroidia</taxon>
        <taxon>Bacteroidales</taxon>
        <taxon>Bacteroidaceae</taxon>
        <taxon>Phocaeicola</taxon>
    </lineage>
</organism>
<sequence>MNRSNGVQNEYILTLPSQLSSWAVAVNWNCL</sequence>
<dbReference type="KEGG" id="bsa:Bacsa_1840"/>
<name>F0R1T9_PHOSB</name>
<dbReference type="HOGENOM" id="CLU_3395171_0_0_10"/>
<gene>
    <name evidence="1" type="ordered locus">Bacsa_1840</name>
</gene>
<reference evidence="1 2" key="1">
    <citation type="journal article" date="2011" name="Stand. Genomic Sci.">
        <title>Complete genome sequence of Bacteroides salanitronis type strain (BL78).</title>
        <authorList>
            <person name="Gronow S."/>
            <person name="Held B."/>
            <person name="Lucas S."/>
            <person name="Lapidus A."/>
            <person name="Del Rio T.G."/>
            <person name="Nolan M."/>
            <person name="Tice H."/>
            <person name="Deshpande S."/>
            <person name="Cheng J.F."/>
            <person name="Pitluck S."/>
            <person name="Liolios K."/>
            <person name="Pagani I."/>
            <person name="Ivanova N."/>
            <person name="Mavromatis K."/>
            <person name="Pati A."/>
            <person name="Tapia R."/>
            <person name="Han C."/>
            <person name="Goodwin L."/>
            <person name="Chen A."/>
            <person name="Palaniappan K."/>
            <person name="Land M."/>
            <person name="Hauser L."/>
            <person name="Chang Y.J."/>
            <person name="Jeffries C.D."/>
            <person name="Brambilla E.M."/>
            <person name="Rohde M."/>
            <person name="Goker M."/>
            <person name="Detter J.C."/>
            <person name="Woyke T."/>
            <person name="Bristow J."/>
            <person name="Markowitz V."/>
            <person name="Hugenholtz P."/>
            <person name="Kyrpides N.C."/>
            <person name="Klenk H.P."/>
            <person name="Eisen J.A."/>
        </authorList>
    </citation>
    <scope>NUCLEOTIDE SEQUENCE [LARGE SCALE GENOMIC DNA]</scope>
    <source>
        <strain evidence="1 2">DSM 18170</strain>
    </source>
</reference>
<evidence type="ECO:0000313" key="1">
    <source>
        <dbReference type="EMBL" id="ADY36397.1"/>
    </source>
</evidence>
<dbReference type="EMBL" id="CP002530">
    <property type="protein sequence ID" value="ADY36397.1"/>
    <property type="molecule type" value="Genomic_DNA"/>
</dbReference>
<dbReference type="STRING" id="667015.Bacsa_1840"/>
<accession>F0R1T9</accession>
<proteinExistence type="predicted"/>
<evidence type="ECO:0000313" key="2">
    <source>
        <dbReference type="Proteomes" id="UP000007486"/>
    </source>
</evidence>
<dbReference type="Proteomes" id="UP000007486">
    <property type="component" value="Chromosome"/>
</dbReference>
<dbReference type="AlphaFoldDB" id="F0R1T9"/>
<protein>
    <submittedName>
        <fullName evidence="1">Uncharacterized protein</fullName>
    </submittedName>
</protein>